<comment type="caution">
    <text evidence="1">The sequence shown here is derived from an EMBL/GenBank/DDBJ whole genome shotgun (WGS) entry which is preliminary data.</text>
</comment>
<dbReference type="Proteomes" id="UP000276615">
    <property type="component" value="Unassembled WGS sequence"/>
</dbReference>
<dbReference type="Pfam" id="PF10048">
    <property type="entry name" value="DUF2282"/>
    <property type="match status" value="1"/>
</dbReference>
<protein>
    <submittedName>
        <fullName evidence="1">Integral membrane protein</fullName>
    </submittedName>
</protein>
<dbReference type="AlphaFoldDB" id="A0A3M4RKR9"/>
<evidence type="ECO:0000313" key="1">
    <source>
        <dbReference type="EMBL" id="RMR03303.1"/>
    </source>
</evidence>
<dbReference type="EMBL" id="RBRQ01000289">
    <property type="protein sequence ID" value="RMR03303.1"/>
    <property type="molecule type" value="Genomic_DNA"/>
</dbReference>
<evidence type="ECO:0000313" key="2">
    <source>
        <dbReference type="Proteomes" id="UP000276615"/>
    </source>
</evidence>
<gene>
    <name evidence="1" type="ORF">ALP92_03449</name>
</gene>
<accession>A0A3M4RKR9</accession>
<name>A0A3M4RKR9_9PSED</name>
<dbReference type="InterPro" id="IPR018740">
    <property type="entry name" value="DUF2282_membr"/>
</dbReference>
<reference evidence="1 2" key="1">
    <citation type="submission" date="2018-08" db="EMBL/GenBank/DDBJ databases">
        <title>Recombination of ecologically and evolutionarily significant loci maintains genetic cohesion in the Pseudomonas syringae species complex.</title>
        <authorList>
            <person name="Dillon M."/>
            <person name="Thakur S."/>
            <person name="Almeida R.N.D."/>
            <person name="Weir B.S."/>
            <person name="Guttman D.S."/>
        </authorList>
    </citation>
    <scope>NUCLEOTIDE SEQUENCE [LARGE SCALE GENOMIC DNA]</scope>
    <source>
        <strain evidence="1 2">ICMP 8670</strain>
    </source>
</reference>
<proteinExistence type="predicted"/>
<sequence length="125" mass="13295">MIAVTGWRFATNYFPDRKQSERFAELLTNYMNPRRNTMKTMNIAAIAIALSSVAAGSVMAAEKPAAMEKCYGVSMAGKNDCKAGAGTTCAGTSKTDYQANSWKNVPAGTCTSIKTPNGHGTLEAM</sequence>
<organism evidence="1 2">
    <name type="scientific">Pseudomonas syringae pv. primulae</name>
    <dbReference type="NCBI Taxonomy" id="251707"/>
    <lineage>
        <taxon>Bacteria</taxon>
        <taxon>Pseudomonadati</taxon>
        <taxon>Pseudomonadota</taxon>
        <taxon>Gammaproteobacteria</taxon>
        <taxon>Pseudomonadales</taxon>
        <taxon>Pseudomonadaceae</taxon>
        <taxon>Pseudomonas</taxon>
    </lineage>
</organism>